<evidence type="ECO:0000256" key="3">
    <source>
        <dbReference type="ARBA" id="ARBA00022448"/>
    </source>
</evidence>
<feature type="transmembrane region" description="Helical" evidence="8">
    <location>
        <begin position="158"/>
        <end position="177"/>
    </location>
</feature>
<dbReference type="Pfam" id="PF01594">
    <property type="entry name" value="AI-2E_transport"/>
    <property type="match status" value="1"/>
</dbReference>
<keyword evidence="3" id="KW-0813">Transport</keyword>
<evidence type="ECO:0000256" key="8">
    <source>
        <dbReference type="SAM" id="Phobius"/>
    </source>
</evidence>
<dbReference type="Proteomes" id="UP001465153">
    <property type="component" value="Unassembled WGS sequence"/>
</dbReference>
<protein>
    <submittedName>
        <fullName evidence="9">AI-2E family transporter</fullName>
    </submittedName>
</protein>
<comment type="similarity">
    <text evidence="2">Belongs to the autoinducer-2 exporter (AI-2E) (TC 2.A.86) family.</text>
</comment>
<reference evidence="9 10" key="1">
    <citation type="submission" date="2024-04" db="EMBL/GenBank/DDBJ databases">
        <title>Draft genome sequence of Sessilibacter corallicola NBRC 116591.</title>
        <authorList>
            <person name="Miyakawa T."/>
            <person name="Kusuya Y."/>
            <person name="Miura T."/>
        </authorList>
    </citation>
    <scope>NUCLEOTIDE SEQUENCE [LARGE SCALE GENOMIC DNA]</scope>
    <source>
        <strain evidence="9 10">KU-00831-HH</strain>
    </source>
</reference>
<dbReference type="RefSeq" id="WP_233089632.1">
    <property type="nucleotide sequence ID" value="NZ_BAABWN010000021.1"/>
</dbReference>
<feature type="transmembrane region" description="Helical" evidence="8">
    <location>
        <begin position="251"/>
        <end position="272"/>
    </location>
</feature>
<feature type="transmembrane region" description="Helical" evidence="8">
    <location>
        <begin position="69"/>
        <end position="93"/>
    </location>
</feature>
<feature type="transmembrane region" description="Helical" evidence="8">
    <location>
        <begin position="307"/>
        <end position="332"/>
    </location>
</feature>
<accession>A0ABQ0AF17</accession>
<evidence type="ECO:0000256" key="6">
    <source>
        <dbReference type="ARBA" id="ARBA00022989"/>
    </source>
</evidence>
<gene>
    <name evidence="9" type="ORF">NBRC116591_40550</name>
</gene>
<proteinExistence type="inferred from homology"/>
<keyword evidence="6 8" id="KW-1133">Transmembrane helix</keyword>
<evidence type="ECO:0000256" key="2">
    <source>
        <dbReference type="ARBA" id="ARBA00009773"/>
    </source>
</evidence>
<evidence type="ECO:0000256" key="1">
    <source>
        <dbReference type="ARBA" id="ARBA00004651"/>
    </source>
</evidence>
<name>A0ABQ0AF17_9GAMM</name>
<sequence length="360" mass="39717">MLNIFGSWINRYFSDEEAVLLLVFLISAFAILITMGSTLAPMFASVIIAFLLQGLVAKLRSVGMPHTAAVTITFIVLVGFIVIALLFVLPLIWDQSRALFAELPGMFAEAQKLLLLLPEQYPNLIDQQQVQEIIELARSRIGAFGQELLTFSLANVPVLIAALVYLILVPILVFFFLKDSGQILSWLSSFLPHKRPVMRKIWAEMNQQIANYVRGKVIEIFIVGAVTYVCFALLGVNYALLLGIAVGFSVVVPYIGAAVVTIPVAVIGFFQWGWSSEFYYLMAAYAVIQALDGNVLVPLLFSEAVNLHPIAIILAVLVFGGLWGFWGVFFAIPLATLFKAVVSAWPLAHKEMESEGELEN</sequence>
<evidence type="ECO:0000313" key="9">
    <source>
        <dbReference type="EMBL" id="GAA6170241.1"/>
    </source>
</evidence>
<keyword evidence="7 8" id="KW-0472">Membrane</keyword>
<evidence type="ECO:0000256" key="5">
    <source>
        <dbReference type="ARBA" id="ARBA00022692"/>
    </source>
</evidence>
<keyword evidence="5 8" id="KW-0812">Transmembrane</keyword>
<comment type="caution">
    <text evidence="9">The sequence shown here is derived from an EMBL/GenBank/DDBJ whole genome shotgun (WGS) entry which is preliminary data.</text>
</comment>
<organism evidence="9 10">
    <name type="scientific">Sessilibacter corallicola</name>
    <dbReference type="NCBI Taxonomy" id="2904075"/>
    <lineage>
        <taxon>Bacteria</taxon>
        <taxon>Pseudomonadati</taxon>
        <taxon>Pseudomonadota</taxon>
        <taxon>Gammaproteobacteria</taxon>
        <taxon>Cellvibrionales</taxon>
        <taxon>Cellvibrionaceae</taxon>
        <taxon>Sessilibacter</taxon>
    </lineage>
</organism>
<keyword evidence="4" id="KW-1003">Cell membrane</keyword>
<evidence type="ECO:0000256" key="7">
    <source>
        <dbReference type="ARBA" id="ARBA00023136"/>
    </source>
</evidence>
<keyword evidence="10" id="KW-1185">Reference proteome</keyword>
<evidence type="ECO:0000313" key="10">
    <source>
        <dbReference type="Proteomes" id="UP001465153"/>
    </source>
</evidence>
<comment type="subcellular location">
    <subcellularLocation>
        <location evidence="1">Cell membrane</location>
        <topology evidence="1">Multi-pass membrane protein</topology>
    </subcellularLocation>
</comment>
<feature type="transmembrane region" description="Helical" evidence="8">
    <location>
        <begin position="220"/>
        <end position="245"/>
    </location>
</feature>
<feature type="transmembrane region" description="Helical" evidence="8">
    <location>
        <begin position="39"/>
        <end position="57"/>
    </location>
</feature>
<dbReference type="PANTHER" id="PTHR21716:SF53">
    <property type="entry name" value="PERMEASE PERM-RELATED"/>
    <property type="match status" value="1"/>
</dbReference>
<dbReference type="InterPro" id="IPR002549">
    <property type="entry name" value="AI-2E-like"/>
</dbReference>
<feature type="transmembrane region" description="Helical" evidence="8">
    <location>
        <begin position="279"/>
        <end position="301"/>
    </location>
</feature>
<dbReference type="PANTHER" id="PTHR21716">
    <property type="entry name" value="TRANSMEMBRANE PROTEIN"/>
    <property type="match status" value="1"/>
</dbReference>
<dbReference type="EMBL" id="BAABWN010000021">
    <property type="protein sequence ID" value="GAA6170241.1"/>
    <property type="molecule type" value="Genomic_DNA"/>
</dbReference>
<evidence type="ECO:0000256" key="4">
    <source>
        <dbReference type="ARBA" id="ARBA00022475"/>
    </source>
</evidence>